<keyword evidence="7" id="KW-1185">Reference proteome</keyword>
<dbReference type="InterPro" id="IPR014757">
    <property type="entry name" value="Tscrpt_reg_IclR_C"/>
</dbReference>
<dbReference type="OrthoDB" id="9791752at2"/>
<dbReference type="STRING" id="408657.SAMN04487995_0789"/>
<dbReference type="InterPro" id="IPR036388">
    <property type="entry name" value="WH-like_DNA-bd_sf"/>
</dbReference>
<dbReference type="InterPro" id="IPR029016">
    <property type="entry name" value="GAF-like_dom_sf"/>
</dbReference>
<dbReference type="EMBL" id="FNXY01000001">
    <property type="protein sequence ID" value="SEI44510.1"/>
    <property type="molecule type" value="Genomic_DNA"/>
</dbReference>
<reference evidence="6 7" key="1">
    <citation type="submission" date="2016-10" db="EMBL/GenBank/DDBJ databases">
        <authorList>
            <person name="de Groot N.N."/>
        </authorList>
    </citation>
    <scope>NUCLEOTIDE SEQUENCE [LARGE SCALE GENOMIC DNA]</scope>
    <source>
        <strain evidence="6 7">DSM 19938</strain>
    </source>
</reference>
<dbReference type="Gene3D" id="1.10.10.10">
    <property type="entry name" value="Winged helix-like DNA-binding domain superfamily/Winged helix DNA-binding domain"/>
    <property type="match status" value="1"/>
</dbReference>
<dbReference type="AlphaFoldDB" id="A0A1H6QYD7"/>
<dbReference type="InterPro" id="IPR050707">
    <property type="entry name" value="HTH_MetabolicPath_Reg"/>
</dbReference>
<feature type="domain" description="IclR-ED" evidence="5">
    <location>
        <begin position="73"/>
        <end position="256"/>
    </location>
</feature>
<organism evidence="6 7">
    <name type="scientific">Dyadobacter koreensis</name>
    <dbReference type="NCBI Taxonomy" id="408657"/>
    <lineage>
        <taxon>Bacteria</taxon>
        <taxon>Pseudomonadati</taxon>
        <taxon>Bacteroidota</taxon>
        <taxon>Cytophagia</taxon>
        <taxon>Cytophagales</taxon>
        <taxon>Spirosomataceae</taxon>
        <taxon>Dyadobacter</taxon>
    </lineage>
</organism>
<dbReference type="InterPro" id="IPR036390">
    <property type="entry name" value="WH_DNA-bd_sf"/>
</dbReference>
<dbReference type="PANTHER" id="PTHR30136">
    <property type="entry name" value="HELIX-TURN-HELIX TRANSCRIPTIONAL REGULATOR, ICLR FAMILY"/>
    <property type="match status" value="1"/>
</dbReference>
<dbReference type="Gene3D" id="3.30.450.40">
    <property type="match status" value="1"/>
</dbReference>
<sequence>MEKEDNRNNTSMIARSMEVLELLADHINGLTLQEIVGSLNYPKSSVYKIITTLHDLNYLGRELGSSRYYLSRKLLGLGLSAVSSYDIIEKSKENMKQLRDNIGESVMIGTILDKEVILLDQFQGNIDFVFILKQGMRFSLHSTAPGKVLLAFLPKREQESKLESIELDAINEYTITDKSALKYELEKIVAEGYAADVNETVKGVHCIAAPIFDETGRAIACVWTSGPAGRLPEEIIPDVASQIMECGMAISYNIGYRKTK</sequence>
<dbReference type="Pfam" id="PF09339">
    <property type="entry name" value="HTH_IclR"/>
    <property type="match status" value="1"/>
</dbReference>
<evidence type="ECO:0000256" key="1">
    <source>
        <dbReference type="ARBA" id="ARBA00023015"/>
    </source>
</evidence>
<keyword evidence="1" id="KW-0805">Transcription regulation</keyword>
<dbReference type="GO" id="GO:0003700">
    <property type="term" value="F:DNA-binding transcription factor activity"/>
    <property type="evidence" value="ECO:0007669"/>
    <property type="project" value="TreeGrafter"/>
</dbReference>
<dbReference type="SUPFAM" id="SSF55781">
    <property type="entry name" value="GAF domain-like"/>
    <property type="match status" value="1"/>
</dbReference>
<evidence type="ECO:0000313" key="6">
    <source>
        <dbReference type="EMBL" id="SEI44510.1"/>
    </source>
</evidence>
<evidence type="ECO:0000256" key="3">
    <source>
        <dbReference type="ARBA" id="ARBA00023163"/>
    </source>
</evidence>
<dbReference type="PROSITE" id="PS51077">
    <property type="entry name" value="HTH_ICLR"/>
    <property type="match status" value="1"/>
</dbReference>
<dbReference type="InterPro" id="IPR005471">
    <property type="entry name" value="Tscrpt_reg_IclR_N"/>
</dbReference>
<dbReference type="Proteomes" id="UP000199532">
    <property type="component" value="Unassembled WGS sequence"/>
</dbReference>
<evidence type="ECO:0000313" key="7">
    <source>
        <dbReference type="Proteomes" id="UP000199532"/>
    </source>
</evidence>
<evidence type="ECO:0000256" key="2">
    <source>
        <dbReference type="ARBA" id="ARBA00023125"/>
    </source>
</evidence>
<evidence type="ECO:0000259" key="5">
    <source>
        <dbReference type="PROSITE" id="PS51078"/>
    </source>
</evidence>
<keyword evidence="2" id="KW-0238">DNA-binding</keyword>
<dbReference type="PROSITE" id="PS51078">
    <property type="entry name" value="ICLR_ED"/>
    <property type="match status" value="1"/>
</dbReference>
<dbReference type="PANTHER" id="PTHR30136:SF35">
    <property type="entry name" value="HTH-TYPE TRANSCRIPTIONAL REGULATOR RV1719"/>
    <property type="match status" value="1"/>
</dbReference>
<dbReference type="SUPFAM" id="SSF46785">
    <property type="entry name" value="Winged helix' DNA-binding domain"/>
    <property type="match status" value="1"/>
</dbReference>
<dbReference type="GO" id="GO:0045892">
    <property type="term" value="P:negative regulation of DNA-templated transcription"/>
    <property type="evidence" value="ECO:0007669"/>
    <property type="project" value="TreeGrafter"/>
</dbReference>
<protein>
    <submittedName>
        <fullName evidence="6">Transcriptional regulator, IclR family</fullName>
    </submittedName>
</protein>
<feature type="domain" description="HTH iclR-type" evidence="4">
    <location>
        <begin position="10"/>
        <end position="72"/>
    </location>
</feature>
<dbReference type="Pfam" id="PF01614">
    <property type="entry name" value="IclR_C"/>
    <property type="match status" value="1"/>
</dbReference>
<gene>
    <name evidence="6" type="ORF">SAMN04487995_0789</name>
</gene>
<evidence type="ECO:0000259" key="4">
    <source>
        <dbReference type="PROSITE" id="PS51077"/>
    </source>
</evidence>
<accession>A0A1H6QYD7</accession>
<dbReference type="GO" id="GO:0003677">
    <property type="term" value="F:DNA binding"/>
    <property type="evidence" value="ECO:0007669"/>
    <property type="project" value="UniProtKB-KW"/>
</dbReference>
<dbReference type="SMART" id="SM00346">
    <property type="entry name" value="HTH_ICLR"/>
    <property type="match status" value="1"/>
</dbReference>
<dbReference type="RefSeq" id="WP_090332123.1">
    <property type="nucleotide sequence ID" value="NZ_FNXY01000001.1"/>
</dbReference>
<keyword evidence="3" id="KW-0804">Transcription</keyword>
<proteinExistence type="predicted"/>
<name>A0A1H6QYD7_9BACT</name>